<protein>
    <submittedName>
        <fullName evidence="2">Uncharacterized protein</fullName>
    </submittedName>
</protein>
<keyword evidence="1" id="KW-1133">Transmembrane helix</keyword>
<name>A0ABW2PMU4_9BACL</name>
<sequence length="51" mass="5525">MTMFTILGVLVFGLLLLGIGAVMKKRWLSIFSIVPIAIAVGQLAFLFLIGM</sequence>
<keyword evidence="1" id="KW-0812">Transmembrane</keyword>
<keyword evidence="1" id="KW-0472">Membrane</keyword>
<gene>
    <name evidence="2" type="ORF">ACFQO8_02340</name>
</gene>
<organism evidence="2 3">
    <name type="scientific">Exiguobacterium aestuarii</name>
    <dbReference type="NCBI Taxonomy" id="273527"/>
    <lineage>
        <taxon>Bacteria</taxon>
        <taxon>Bacillati</taxon>
        <taxon>Bacillota</taxon>
        <taxon>Bacilli</taxon>
        <taxon>Bacillales</taxon>
        <taxon>Bacillales Family XII. Incertae Sedis</taxon>
        <taxon>Exiguobacterium</taxon>
    </lineage>
</organism>
<evidence type="ECO:0000313" key="3">
    <source>
        <dbReference type="Proteomes" id="UP001596439"/>
    </source>
</evidence>
<dbReference type="RefSeq" id="WP_214786603.1">
    <property type="nucleotide sequence ID" value="NZ_JANIEL010000024.1"/>
</dbReference>
<evidence type="ECO:0000256" key="1">
    <source>
        <dbReference type="SAM" id="Phobius"/>
    </source>
</evidence>
<dbReference type="EMBL" id="JBHTCE010000001">
    <property type="protein sequence ID" value="MFC7388965.1"/>
    <property type="molecule type" value="Genomic_DNA"/>
</dbReference>
<proteinExistence type="predicted"/>
<dbReference type="Proteomes" id="UP001596439">
    <property type="component" value="Unassembled WGS sequence"/>
</dbReference>
<evidence type="ECO:0000313" key="2">
    <source>
        <dbReference type="EMBL" id="MFC7388965.1"/>
    </source>
</evidence>
<feature type="transmembrane region" description="Helical" evidence="1">
    <location>
        <begin position="30"/>
        <end position="49"/>
    </location>
</feature>
<reference evidence="3" key="1">
    <citation type="journal article" date="2019" name="Int. J. Syst. Evol. Microbiol.">
        <title>The Global Catalogue of Microorganisms (GCM) 10K type strain sequencing project: providing services to taxonomists for standard genome sequencing and annotation.</title>
        <authorList>
            <consortium name="The Broad Institute Genomics Platform"/>
            <consortium name="The Broad Institute Genome Sequencing Center for Infectious Disease"/>
            <person name="Wu L."/>
            <person name="Ma J."/>
        </authorList>
    </citation>
    <scope>NUCLEOTIDE SEQUENCE [LARGE SCALE GENOMIC DNA]</scope>
    <source>
        <strain evidence="3">CCUG 55590</strain>
    </source>
</reference>
<comment type="caution">
    <text evidence="2">The sequence shown here is derived from an EMBL/GenBank/DDBJ whole genome shotgun (WGS) entry which is preliminary data.</text>
</comment>
<keyword evidence="3" id="KW-1185">Reference proteome</keyword>
<accession>A0ABW2PMU4</accession>